<protein>
    <submittedName>
        <fullName evidence="2">Uncharacterized protein</fullName>
    </submittedName>
</protein>
<gene>
    <name evidence="2" type="ORF">CY34DRAFT_16044</name>
</gene>
<dbReference type="EMBL" id="KN835486">
    <property type="protein sequence ID" value="KIK36951.1"/>
    <property type="molecule type" value="Genomic_DNA"/>
</dbReference>
<reference evidence="3" key="2">
    <citation type="submission" date="2015-01" db="EMBL/GenBank/DDBJ databases">
        <title>Evolutionary Origins and Diversification of the Mycorrhizal Mutualists.</title>
        <authorList>
            <consortium name="DOE Joint Genome Institute"/>
            <consortium name="Mycorrhizal Genomics Consortium"/>
            <person name="Kohler A."/>
            <person name="Kuo A."/>
            <person name="Nagy L.G."/>
            <person name="Floudas D."/>
            <person name="Copeland A."/>
            <person name="Barry K.W."/>
            <person name="Cichocki N."/>
            <person name="Veneault-Fourrey C."/>
            <person name="LaButti K."/>
            <person name="Lindquist E.A."/>
            <person name="Lipzen A."/>
            <person name="Lundell T."/>
            <person name="Morin E."/>
            <person name="Murat C."/>
            <person name="Riley R."/>
            <person name="Ohm R."/>
            <person name="Sun H."/>
            <person name="Tunlid A."/>
            <person name="Henrissat B."/>
            <person name="Grigoriev I.V."/>
            <person name="Hibbett D.S."/>
            <person name="Martin F."/>
        </authorList>
    </citation>
    <scope>NUCLEOTIDE SEQUENCE [LARGE SCALE GENOMIC DNA]</scope>
    <source>
        <strain evidence="3">UH-Slu-Lm8-n1</strain>
    </source>
</reference>
<name>A0A0D0A5U6_9AGAM</name>
<evidence type="ECO:0000256" key="1">
    <source>
        <dbReference type="SAM" id="MobiDB-lite"/>
    </source>
</evidence>
<accession>A0A0D0A5U6</accession>
<dbReference type="InParanoid" id="A0A0D0A5U6"/>
<reference evidence="2 3" key="1">
    <citation type="submission" date="2014-04" db="EMBL/GenBank/DDBJ databases">
        <authorList>
            <consortium name="DOE Joint Genome Institute"/>
            <person name="Kuo A."/>
            <person name="Ruytinx J."/>
            <person name="Rineau F."/>
            <person name="Colpaert J."/>
            <person name="Kohler A."/>
            <person name="Nagy L.G."/>
            <person name="Floudas D."/>
            <person name="Copeland A."/>
            <person name="Barry K.W."/>
            <person name="Cichocki N."/>
            <person name="Veneault-Fourrey C."/>
            <person name="LaButti K."/>
            <person name="Lindquist E.A."/>
            <person name="Lipzen A."/>
            <person name="Lundell T."/>
            <person name="Morin E."/>
            <person name="Murat C."/>
            <person name="Sun H."/>
            <person name="Tunlid A."/>
            <person name="Henrissat B."/>
            <person name="Grigoriev I.V."/>
            <person name="Hibbett D.S."/>
            <person name="Martin F."/>
            <person name="Nordberg H.P."/>
            <person name="Cantor M.N."/>
            <person name="Hua S.X."/>
        </authorList>
    </citation>
    <scope>NUCLEOTIDE SEQUENCE [LARGE SCALE GENOMIC DNA]</scope>
    <source>
        <strain evidence="2 3">UH-Slu-Lm8-n1</strain>
    </source>
</reference>
<organism evidence="2 3">
    <name type="scientific">Suillus luteus UH-Slu-Lm8-n1</name>
    <dbReference type="NCBI Taxonomy" id="930992"/>
    <lineage>
        <taxon>Eukaryota</taxon>
        <taxon>Fungi</taxon>
        <taxon>Dikarya</taxon>
        <taxon>Basidiomycota</taxon>
        <taxon>Agaricomycotina</taxon>
        <taxon>Agaricomycetes</taxon>
        <taxon>Agaricomycetidae</taxon>
        <taxon>Boletales</taxon>
        <taxon>Suillineae</taxon>
        <taxon>Suillaceae</taxon>
        <taxon>Suillus</taxon>
    </lineage>
</organism>
<evidence type="ECO:0000313" key="3">
    <source>
        <dbReference type="Proteomes" id="UP000054485"/>
    </source>
</evidence>
<proteinExistence type="predicted"/>
<feature type="region of interest" description="Disordered" evidence="1">
    <location>
        <begin position="99"/>
        <end position="119"/>
    </location>
</feature>
<sequence length="119" mass="13420">MPSSSRPDAVMNLLSSLFHSQHPTNDKIEFSQRAMRRHAVEVAPMWDREVLFVAKRAQAHRPHYQSAGTATPGARPVHSRPIRLLGHIGLFLRCVCNHPRTNSNAQPTQQQQFHSQGPV</sequence>
<keyword evidence="3" id="KW-1185">Reference proteome</keyword>
<dbReference type="Proteomes" id="UP000054485">
    <property type="component" value="Unassembled WGS sequence"/>
</dbReference>
<dbReference type="OrthoDB" id="2692537at2759"/>
<dbReference type="AlphaFoldDB" id="A0A0D0A5U6"/>
<evidence type="ECO:0000313" key="2">
    <source>
        <dbReference type="EMBL" id="KIK36951.1"/>
    </source>
</evidence>
<dbReference type="HOGENOM" id="CLU_138104_0_0_1"/>